<accession>A3XQC1</accession>
<dbReference type="PANTHER" id="PTHR38590">
    <property type="entry name" value="BLL0828 PROTEIN"/>
    <property type="match status" value="1"/>
</dbReference>
<sequence length="130" mass="15280">MFLKVLLILEMANKIIPYRKDLKPLARLLRKNQTEAEKHLWGVLRRKVLGVEFHRQVPILDYIVDFYCHDIGLAIEVDGSIHNTQFLEDSKRAEEIESYGVVFVRFTNEEVLSNVKNVSNTIRNEIEQLR</sequence>
<keyword evidence="2" id="KW-0808">Transferase</keyword>
<proteinExistence type="predicted"/>
<dbReference type="PANTHER" id="PTHR38590:SF1">
    <property type="entry name" value="BLL0828 PROTEIN"/>
    <property type="match status" value="1"/>
</dbReference>
<dbReference type="AlphaFoldDB" id="A3XQC1"/>
<dbReference type="STRING" id="398720.MED217_00615"/>
<organism evidence="2 3">
    <name type="scientific">Leeuwenhoekiella blandensis (strain CECT 7118 / CCUG 51940 / KCTC 22103 / MED217)</name>
    <name type="common">Flavobacterium sp. (strain MED217)</name>
    <dbReference type="NCBI Taxonomy" id="398720"/>
    <lineage>
        <taxon>Bacteria</taxon>
        <taxon>Pseudomonadati</taxon>
        <taxon>Bacteroidota</taxon>
        <taxon>Flavobacteriia</taxon>
        <taxon>Flavobacteriales</taxon>
        <taxon>Flavobacteriaceae</taxon>
        <taxon>Leeuwenhoekiella</taxon>
    </lineage>
</organism>
<dbReference type="GO" id="GO:0032259">
    <property type="term" value="P:methylation"/>
    <property type="evidence" value="ECO:0007669"/>
    <property type="project" value="UniProtKB-KW"/>
</dbReference>
<name>A3XQC1_LEEBM</name>
<dbReference type="EMBL" id="AANC01000009">
    <property type="protein sequence ID" value="EAQ48255.1"/>
    <property type="molecule type" value="Genomic_DNA"/>
</dbReference>
<gene>
    <name evidence="2" type="ORF">MED217_00615</name>
</gene>
<feature type="domain" description="DUF559" evidence="1">
    <location>
        <begin position="22"/>
        <end position="126"/>
    </location>
</feature>
<dbReference type="InterPro" id="IPR007569">
    <property type="entry name" value="DUF559"/>
</dbReference>
<dbReference type="Pfam" id="PF04480">
    <property type="entry name" value="DUF559"/>
    <property type="match status" value="1"/>
</dbReference>
<reference evidence="2 3" key="1">
    <citation type="journal article" date="2007" name="Nature">
        <title>Light stimulates growth of proteorhodopsin-containing marine Flavobacteria.</title>
        <authorList>
            <person name="Gomez-Consarnau L."/>
            <person name="Gonzalez J.M."/>
            <person name="Coll-Llado M."/>
            <person name="Gourdon P."/>
            <person name="Pascher T."/>
            <person name="Neutze R."/>
            <person name="Pedros-Alio C."/>
            <person name="Pinhassi J."/>
        </authorList>
    </citation>
    <scope>NUCLEOTIDE SEQUENCE [LARGE SCALE GENOMIC DNA]</scope>
    <source>
        <strain evidence="2 3">MED217</strain>
    </source>
</reference>
<dbReference type="GO" id="GO:0008168">
    <property type="term" value="F:methyltransferase activity"/>
    <property type="evidence" value="ECO:0007669"/>
    <property type="project" value="UniProtKB-KW"/>
</dbReference>
<dbReference type="InterPro" id="IPR047216">
    <property type="entry name" value="Endonuclease_DUF559_bact"/>
</dbReference>
<dbReference type="Proteomes" id="UP000001601">
    <property type="component" value="Unassembled WGS sequence"/>
</dbReference>
<evidence type="ECO:0000313" key="2">
    <source>
        <dbReference type="EMBL" id="EAQ48255.1"/>
    </source>
</evidence>
<comment type="caution">
    <text evidence="2">The sequence shown here is derived from an EMBL/GenBank/DDBJ whole genome shotgun (WGS) entry which is preliminary data.</text>
</comment>
<keyword evidence="3" id="KW-1185">Reference proteome</keyword>
<dbReference type="CDD" id="cd01038">
    <property type="entry name" value="Endonuclease_DUF559"/>
    <property type="match status" value="1"/>
</dbReference>
<dbReference type="InterPro" id="IPR011335">
    <property type="entry name" value="Restrct_endonuc-II-like"/>
</dbReference>
<keyword evidence="2" id="KW-0489">Methyltransferase</keyword>
<dbReference type="SUPFAM" id="SSF52980">
    <property type="entry name" value="Restriction endonuclease-like"/>
    <property type="match status" value="1"/>
</dbReference>
<dbReference type="eggNOG" id="COG2852">
    <property type="taxonomic scope" value="Bacteria"/>
</dbReference>
<evidence type="ECO:0000313" key="3">
    <source>
        <dbReference type="Proteomes" id="UP000001601"/>
    </source>
</evidence>
<protein>
    <submittedName>
        <fullName evidence="2">DNA methylase, putative</fullName>
    </submittedName>
</protein>
<dbReference type="Gene3D" id="3.40.960.10">
    <property type="entry name" value="VSR Endonuclease"/>
    <property type="match status" value="1"/>
</dbReference>
<evidence type="ECO:0000259" key="1">
    <source>
        <dbReference type="Pfam" id="PF04480"/>
    </source>
</evidence>
<dbReference type="HOGENOM" id="CLU_107928_1_2_10"/>